<feature type="compositionally biased region" description="Basic residues" evidence="1">
    <location>
        <begin position="166"/>
        <end position="178"/>
    </location>
</feature>
<sequence length="232" mass="24999">MVPLLDAVGGTPPQASWSVVWPGRSPHAARSPGLNMARVSGSAGRDDGLLHGAPLPLDHRTPFGLCIRQPPLDNRRAPLGGGLGMACSVKLPFWATSAVPQPSVHRKLARNAATRAIEQSSQCLSCRTSATVRLRTWWGIGRMLALHVPRASTGQHGQRGASTASHHQRGALRGTMARHRPDAHHYRRVAATRLNQTGKHPPPQAPARPSAAWYHSLRPRIAVGEELAQTRP</sequence>
<evidence type="ECO:0000313" key="3">
    <source>
        <dbReference type="Proteomes" id="UP000240883"/>
    </source>
</evidence>
<protein>
    <submittedName>
        <fullName evidence="2">Uncharacterized protein</fullName>
    </submittedName>
</protein>
<name>A0A2T2N4D1_CORCC</name>
<proteinExistence type="predicted"/>
<dbReference type="EMBL" id="KZ678150">
    <property type="protein sequence ID" value="PSN60239.1"/>
    <property type="molecule type" value="Genomic_DNA"/>
</dbReference>
<feature type="region of interest" description="Disordered" evidence="1">
    <location>
        <begin position="151"/>
        <end position="183"/>
    </location>
</feature>
<feature type="compositionally biased region" description="Polar residues" evidence="1">
    <location>
        <begin position="152"/>
        <end position="165"/>
    </location>
</feature>
<evidence type="ECO:0000313" key="2">
    <source>
        <dbReference type="EMBL" id="PSN60239.1"/>
    </source>
</evidence>
<accession>A0A2T2N4D1</accession>
<gene>
    <name evidence="2" type="ORF">BS50DRAFT_579397</name>
</gene>
<reference evidence="2 3" key="1">
    <citation type="journal article" date="2018" name="Front. Microbiol.">
        <title>Genome-Wide Analysis of Corynespora cassiicola Leaf Fall Disease Putative Effectors.</title>
        <authorList>
            <person name="Lopez D."/>
            <person name="Ribeiro S."/>
            <person name="Label P."/>
            <person name="Fumanal B."/>
            <person name="Venisse J.S."/>
            <person name="Kohler A."/>
            <person name="de Oliveira R.R."/>
            <person name="Labutti K."/>
            <person name="Lipzen A."/>
            <person name="Lail K."/>
            <person name="Bauer D."/>
            <person name="Ohm R.A."/>
            <person name="Barry K.W."/>
            <person name="Spatafora J."/>
            <person name="Grigoriev I.V."/>
            <person name="Martin F.M."/>
            <person name="Pujade-Renaud V."/>
        </authorList>
    </citation>
    <scope>NUCLEOTIDE SEQUENCE [LARGE SCALE GENOMIC DNA]</scope>
    <source>
        <strain evidence="2 3">Philippines</strain>
    </source>
</reference>
<organism evidence="2 3">
    <name type="scientific">Corynespora cassiicola Philippines</name>
    <dbReference type="NCBI Taxonomy" id="1448308"/>
    <lineage>
        <taxon>Eukaryota</taxon>
        <taxon>Fungi</taxon>
        <taxon>Dikarya</taxon>
        <taxon>Ascomycota</taxon>
        <taxon>Pezizomycotina</taxon>
        <taxon>Dothideomycetes</taxon>
        <taxon>Pleosporomycetidae</taxon>
        <taxon>Pleosporales</taxon>
        <taxon>Corynesporascaceae</taxon>
        <taxon>Corynespora</taxon>
    </lineage>
</organism>
<dbReference type="AlphaFoldDB" id="A0A2T2N4D1"/>
<evidence type="ECO:0000256" key="1">
    <source>
        <dbReference type="SAM" id="MobiDB-lite"/>
    </source>
</evidence>
<keyword evidence="3" id="KW-1185">Reference proteome</keyword>
<dbReference type="Proteomes" id="UP000240883">
    <property type="component" value="Unassembled WGS sequence"/>
</dbReference>